<dbReference type="Gene3D" id="1.10.220.10">
    <property type="entry name" value="Annexin"/>
    <property type="match status" value="2"/>
</dbReference>
<sequence length="276" mass="31218">MGCSASAGVSEPKTVGQPEDPRKQLLLQRIAVERARLRVAERKQSNAQGRLRYNSTAATKLETVTEMMKDALEDEQELYESLKYHIAEQDALELSEASDGVGTDGVKLVRVIAGRLPEVICDILSQASMAQVEDIKSSYDVQFAKPMVEAIKDSMGGDWEKALLARWHDRPTYYATALQGAFQGWGADERAICRILGRSSKAEIKQIATRFQQLFGRNLRDAIEVEASGNFKKALLTMFVDEAPVRSWRQRSRIIRKRSWRERSMIRKRSTMMMEG</sequence>
<dbReference type="EMBL" id="CAJNNV010014668">
    <property type="protein sequence ID" value="CAE8602802.1"/>
    <property type="molecule type" value="Genomic_DNA"/>
</dbReference>
<dbReference type="PANTHER" id="PTHR10502:SF102">
    <property type="entry name" value="ANNEXIN B11"/>
    <property type="match status" value="1"/>
</dbReference>
<dbReference type="GO" id="GO:0005737">
    <property type="term" value="C:cytoplasm"/>
    <property type="evidence" value="ECO:0007669"/>
    <property type="project" value="TreeGrafter"/>
</dbReference>
<evidence type="ECO:0000256" key="2">
    <source>
        <dbReference type="ARBA" id="ARBA00022737"/>
    </source>
</evidence>
<accession>A0A813EX36</accession>
<proteinExistence type="inferred from homology"/>
<dbReference type="GO" id="GO:0005886">
    <property type="term" value="C:plasma membrane"/>
    <property type="evidence" value="ECO:0007669"/>
    <property type="project" value="TreeGrafter"/>
</dbReference>
<dbReference type="AlphaFoldDB" id="A0A813EX36"/>
<gene>
    <name evidence="5" type="ORF">PGLA1383_LOCUS21037</name>
</gene>
<name>A0A813EX36_POLGL</name>
<comment type="caution">
    <text evidence="5">The sequence shown here is derived from an EMBL/GenBank/DDBJ whole genome shotgun (WGS) entry which is preliminary data.</text>
</comment>
<evidence type="ECO:0008006" key="7">
    <source>
        <dbReference type="Google" id="ProtNLM"/>
    </source>
</evidence>
<feature type="region of interest" description="Disordered" evidence="4">
    <location>
        <begin position="1"/>
        <end position="22"/>
    </location>
</feature>
<dbReference type="OrthoDB" id="37886at2759"/>
<evidence type="ECO:0000313" key="5">
    <source>
        <dbReference type="EMBL" id="CAE8602802.1"/>
    </source>
</evidence>
<keyword evidence="3" id="KW-0041">Annexin</keyword>
<dbReference type="PROSITE" id="PS51897">
    <property type="entry name" value="ANNEXIN_2"/>
    <property type="match status" value="1"/>
</dbReference>
<dbReference type="Proteomes" id="UP000654075">
    <property type="component" value="Unassembled WGS sequence"/>
</dbReference>
<dbReference type="InterPro" id="IPR037104">
    <property type="entry name" value="Annexin_sf"/>
</dbReference>
<dbReference type="GO" id="GO:0005509">
    <property type="term" value="F:calcium ion binding"/>
    <property type="evidence" value="ECO:0007669"/>
    <property type="project" value="InterPro"/>
</dbReference>
<dbReference type="GO" id="GO:0012506">
    <property type="term" value="C:vesicle membrane"/>
    <property type="evidence" value="ECO:0007669"/>
    <property type="project" value="TreeGrafter"/>
</dbReference>
<reference evidence="5" key="1">
    <citation type="submission" date="2021-02" db="EMBL/GenBank/DDBJ databases">
        <authorList>
            <person name="Dougan E. K."/>
            <person name="Rhodes N."/>
            <person name="Thang M."/>
            <person name="Chan C."/>
        </authorList>
    </citation>
    <scope>NUCLEOTIDE SEQUENCE</scope>
</reference>
<protein>
    <recommendedName>
        <fullName evidence="7">Annexin</fullName>
    </recommendedName>
</protein>
<evidence type="ECO:0000256" key="4">
    <source>
        <dbReference type="SAM" id="MobiDB-lite"/>
    </source>
</evidence>
<dbReference type="PANTHER" id="PTHR10502">
    <property type="entry name" value="ANNEXIN"/>
    <property type="match status" value="1"/>
</dbReference>
<dbReference type="GO" id="GO:0005544">
    <property type="term" value="F:calcium-dependent phospholipid binding"/>
    <property type="evidence" value="ECO:0007669"/>
    <property type="project" value="InterPro"/>
</dbReference>
<organism evidence="5 6">
    <name type="scientific">Polarella glacialis</name>
    <name type="common">Dinoflagellate</name>
    <dbReference type="NCBI Taxonomy" id="89957"/>
    <lineage>
        <taxon>Eukaryota</taxon>
        <taxon>Sar</taxon>
        <taxon>Alveolata</taxon>
        <taxon>Dinophyceae</taxon>
        <taxon>Suessiales</taxon>
        <taxon>Suessiaceae</taxon>
        <taxon>Polarella</taxon>
    </lineage>
</organism>
<dbReference type="Pfam" id="PF00191">
    <property type="entry name" value="Annexin"/>
    <property type="match status" value="2"/>
</dbReference>
<comment type="similarity">
    <text evidence="1">Belongs to the annexin family.</text>
</comment>
<dbReference type="GO" id="GO:0005634">
    <property type="term" value="C:nucleus"/>
    <property type="evidence" value="ECO:0007669"/>
    <property type="project" value="TreeGrafter"/>
</dbReference>
<dbReference type="GO" id="GO:0001786">
    <property type="term" value="F:phosphatidylserine binding"/>
    <property type="evidence" value="ECO:0007669"/>
    <property type="project" value="TreeGrafter"/>
</dbReference>
<evidence type="ECO:0000313" key="6">
    <source>
        <dbReference type="Proteomes" id="UP000654075"/>
    </source>
</evidence>
<dbReference type="InterPro" id="IPR018502">
    <property type="entry name" value="Annexin_repeat"/>
</dbReference>
<dbReference type="SUPFAM" id="SSF47874">
    <property type="entry name" value="Annexin"/>
    <property type="match status" value="1"/>
</dbReference>
<keyword evidence="6" id="KW-1185">Reference proteome</keyword>
<evidence type="ECO:0000256" key="3">
    <source>
        <dbReference type="ARBA" id="ARBA00023216"/>
    </source>
</evidence>
<keyword evidence="2" id="KW-0677">Repeat</keyword>
<dbReference type="SMART" id="SM00335">
    <property type="entry name" value="ANX"/>
    <property type="match status" value="2"/>
</dbReference>
<evidence type="ECO:0000256" key="1">
    <source>
        <dbReference type="ARBA" id="ARBA00007831"/>
    </source>
</evidence>